<dbReference type="InterPro" id="IPR029032">
    <property type="entry name" value="AhpD-like"/>
</dbReference>
<name>A0A6J4QEF9_9ACTN</name>
<reference evidence="2" key="1">
    <citation type="submission" date="2020-02" db="EMBL/GenBank/DDBJ databases">
        <authorList>
            <person name="Meier V. D."/>
        </authorList>
    </citation>
    <scope>NUCLEOTIDE SEQUENCE</scope>
    <source>
        <strain evidence="2">AVDCRST_MAG78</strain>
    </source>
</reference>
<protein>
    <submittedName>
        <fullName evidence="2">Uncharacterized protein</fullName>
    </submittedName>
</protein>
<dbReference type="AlphaFoldDB" id="A0A6J4QEF9"/>
<dbReference type="EMBL" id="CADCVB010000153">
    <property type="protein sequence ID" value="CAA9439556.1"/>
    <property type="molecule type" value="Genomic_DNA"/>
</dbReference>
<accession>A0A6J4QEF9</accession>
<evidence type="ECO:0000313" key="2">
    <source>
        <dbReference type="EMBL" id="CAA9439556.1"/>
    </source>
</evidence>
<sequence>MEGFERTEDVEKGLRLIPALGEVMPDEAGEEARSVYEAVQTHLRVPIVNFLLRSLANYPSYLSFAWNKIEPYLLTAYFEEAADGMRARSLVEPVPDAAGVDLSSLGDLEQIRGFTDTIHYALPKLLLVSSALDEGLGGEAGAAEGASREAGTEPGVAAGTTSVPLIGPDEATEEVEKVFEEIRDRHGHPDVASYYRGIAQWPGFLEAAWERVGAVVNTIAYEERKRDVLEAARDAVLGLSLPGKREVLERGAVDEEQVGELRAILAVFRFRLNADTLLDVSLVKALLDGPEAARSSRFSFTG</sequence>
<dbReference type="Pfam" id="PF10778">
    <property type="entry name" value="DehI"/>
    <property type="match status" value="1"/>
</dbReference>
<dbReference type="InterPro" id="IPR019714">
    <property type="entry name" value="2-haloacid_dehalogenase_DehI"/>
</dbReference>
<organism evidence="2">
    <name type="scientific">uncultured Rubrobacteraceae bacterium</name>
    <dbReference type="NCBI Taxonomy" id="349277"/>
    <lineage>
        <taxon>Bacteria</taxon>
        <taxon>Bacillati</taxon>
        <taxon>Actinomycetota</taxon>
        <taxon>Rubrobacteria</taxon>
        <taxon>Rubrobacterales</taxon>
        <taxon>Rubrobacteraceae</taxon>
        <taxon>environmental samples</taxon>
    </lineage>
</organism>
<evidence type="ECO:0000256" key="1">
    <source>
        <dbReference type="SAM" id="MobiDB-lite"/>
    </source>
</evidence>
<gene>
    <name evidence="2" type="ORF">AVDCRST_MAG78-2301</name>
</gene>
<dbReference type="Gene3D" id="1.20.1290.10">
    <property type="entry name" value="AhpD-like"/>
    <property type="match status" value="1"/>
</dbReference>
<feature type="region of interest" description="Disordered" evidence="1">
    <location>
        <begin position="138"/>
        <end position="166"/>
    </location>
</feature>
<dbReference type="GO" id="GO:0019120">
    <property type="term" value="F:hydrolase activity, acting on acid halide bonds, in C-halide compounds"/>
    <property type="evidence" value="ECO:0007669"/>
    <property type="project" value="InterPro"/>
</dbReference>
<proteinExistence type="predicted"/>